<dbReference type="AlphaFoldDB" id="A0A6P1CMP5"/>
<evidence type="ECO:0008006" key="3">
    <source>
        <dbReference type="Google" id="ProtNLM"/>
    </source>
</evidence>
<dbReference type="Proteomes" id="UP000471166">
    <property type="component" value="Unassembled WGS sequence"/>
</dbReference>
<sequence>MSVVFPDWWEGGYPDRELVVLDLVQKYLDLLTPQGVACTWLPDNATALVDSGIPVVRVYRGGGTERGLFDSAAVQIAVIANTRADSWAVMEYLRQIMLSYEHGGPVRREDGSITMLASVDEIVGPQQLPELVPDHRLVPATFRVECRMPRGVPDYSKIREGIPL</sequence>
<reference evidence="1 2" key="1">
    <citation type="submission" date="2020-01" db="EMBL/GenBank/DDBJ databases">
        <title>Genetics and antimicrobial susceptibilities of Nocardia species isolated from the soil; a comparison with species isolated from humans.</title>
        <authorList>
            <person name="Carrasco G."/>
            <person name="Monzon S."/>
            <person name="Sansegundo M."/>
            <person name="Garcia E."/>
            <person name="Garrido N."/>
            <person name="Medina M.J."/>
            <person name="Villalon P."/>
            <person name="Ramirez-Arocha A.C."/>
            <person name="Jimenez P."/>
            <person name="Cuesta I."/>
            <person name="Valdezate S."/>
        </authorList>
    </citation>
    <scope>NUCLEOTIDE SEQUENCE [LARGE SCALE GENOMIC DNA]</scope>
    <source>
        <strain evidence="1 2">CNM20110626</strain>
    </source>
</reference>
<accession>A0A6P1CMP5</accession>
<organism evidence="1 2">
    <name type="scientific">Nocardia cyriacigeorgica</name>
    <dbReference type="NCBI Taxonomy" id="135487"/>
    <lineage>
        <taxon>Bacteria</taxon>
        <taxon>Bacillati</taxon>
        <taxon>Actinomycetota</taxon>
        <taxon>Actinomycetes</taxon>
        <taxon>Mycobacteriales</taxon>
        <taxon>Nocardiaceae</taxon>
        <taxon>Nocardia</taxon>
    </lineage>
</organism>
<evidence type="ECO:0000313" key="1">
    <source>
        <dbReference type="EMBL" id="NEW33841.1"/>
    </source>
</evidence>
<dbReference type="InterPro" id="IPR057003">
    <property type="entry name" value="Phage_tail_terminator_2"/>
</dbReference>
<dbReference type="Pfam" id="PF23841">
    <property type="entry name" value="Phage_tail_terminator_2"/>
    <property type="match status" value="1"/>
</dbReference>
<evidence type="ECO:0000313" key="2">
    <source>
        <dbReference type="Proteomes" id="UP000471166"/>
    </source>
</evidence>
<gene>
    <name evidence="1" type="ORF">GV791_14885</name>
</gene>
<dbReference type="EMBL" id="JAAGVB010000020">
    <property type="protein sequence ID" value="NEW33841.1"/>
    <property type="molecule type" value="Genomic_DNA"/>
</dbReference>
<name>A0A6P1CMP5_9NOCA</name>
<comment type="caution">
    <text evidence="1">The sequence shown here is derived from an EMBL/GenBank/DDBJ whole genome shotgun (WGS) entry which is preliminary data.</text>
</comment>
<proteinExistence type="predicted"/>
<protein>
    <recommendedName>
        <fullName evidence="3">Tail terminator</fullName>
    </recommendedName>
</protein>
<dbReference type="RefSeq" id="WP_163845235.1">
    <property type="nucleotide sequence ID" value="NZ_JAAGVB010000020.1"/>
</dbReference>